<keyword evidence="5" id="KW-1185">Reference proteome</keyword>
<dbReference type="GO" id="GO:0003743">
    <property type="term" value="F:translation initiation factor activity"/>
    <property type="evidence" value="ECO:0007669"/>
    <property type="project" value="InterPro"/>
</dbReference>
<feature type="domain" description="SUI1" evidence="3">
    <location>
        <begin position="47"/>
        <end position="120"/>
    </location>
</feature>
<dbReference type="CDD" id="cd11567">
    <property type="entry name" value="YciH_like"/>
    <property type="match status" value="1"/>
</dbReference>
<gene>
    <name evidence="4" type="ORF">GCL57_08620</name>
</gene>
<dbReference type="InterPro" id="IPR036877">
    <property type="entry name" value="SUI1_dom_sf"/>
</dbReference>
<sequence length="125" mass="13788">MTDKKKAKPIKLEWDGGLTTSINETPIEVKGKSDKPEKLSARKILGKADIRRESKGRAGKPVAIICKFSDEESKNIESLKLLCSELKNILACGGTVESNEIILTHRDFDKIKIALEKIGISARIV</sequence>
<dbReference type="RefSeq" id="WP_152212947.1">
    <property type="nucleotide sequence ID" value="NZ_WFLN01000006.1"/>
</dbReference>
<dbReference type="Proteomes" id="UP000442694">
    <property type="component" value="Unassembled WGS sequence"/>
</dbReference>
<dbReference type="GO" id="GO:0006417">
    <property type="term" value="P:regulation of translation"/>
    <property type="evidence" value="ECO:0007669"/>
    <property type="project" value="UniProtKB-KW"/>
</dbReference>
<keyword evidence="1" id="KW-0810">Translation regulation</keyword>
<dbReference type="AlphaFoldDB" id="A0A833JD00"/>
<keyword evidence="2" id="KW-0648">Protein biosynthesis</keyword>
<dbReference type="InterPro" id="IPR005872">
    <property type="entry name" value="SUI1_arc_bac"/>
</dbReference>
<evidence type="ECO:0000313" key="5">
    <source>
        <dbReference type="Proteomes" id="UP000442694"/>
    </source>
</evidence>
<dbReference type="InterPro" id="IPR001950">
    <property type="entry name" value="SUI1"/>
</dbReference>
<evidence type="ECO:0000256" key="1">
    <source>
        <dbReference type="ARBA" id="ARBA00022845"/>
    </source>
</evidence>
<reference evidence="4 5" key="1">
    <citation type="submission" date="2019-10" db="EMBL/GenBank/DDBJ databases">
        <title>New genus of Silvanigrellaceae.</title>
        <authorList>
            <person name="Pitt A."/>
            <person name="Hahn M.W."/>
        </authorList>
    </citation>
    <scope>NUCLEOTIDE SEQUENCE [LARGE SCALE GENOMIC DNA]</scope>
    <source>
        <strain evidence="4 5">33A1-SZDP</strain>
    </source>
</reference>
<evidence type="ECO:0000313" key="4">
    <source>
        <dbReference type="EMBL" id="KAB8031021.1"/>
    </source>
</evidence>
<proteinExistence type="predicted"/>
<dbReference type="EMBL" id="WFLN01000006">
    <property type="protein sequence ID" value="KAB8031021.1"/>
    <property type="molecule type" value="Genomic_DNA"/>
</dbReference>
<evidence type="ECO:0000256" key="2">
    <source>
        <dbReference type="ARBA" id="ARBA00022917"/>
    </source>
</evidence>
<dbReference type="SUPFAM" id="SSF55159">
    <property type="entry name" value="eIF1-like"/>
    <property type="match status" value="1"/>
</dbReference>
<name>A0A833JD00_9BACT</name>
<comment type="caution">
    <text evidence="4">The sequence shown here is derived from an EMBL/GenBank/DDBJ whole genome shotgun (WGS) entry which is preliminary data.</text>
</comment>
<protein>
    <recommendedName>
        <fullName evidence="3">SUI1 domain-containing protein</fullName>
    </recommendedName>
</protein>
<evidence type="ECO:0000259" key="3">
    <source>
        <dbReference type="Pfam" id="PF01253"/>
    </source>
</evidence>
<accession>A0A833JD00</accession>
<dbReference type="Pfam" id="PF01253">
    <property type="entry name" value="SUI1"/>
    <property type="match status" value="1"/>
</dbReference>
<organism evidence="4 5">
    <name type="scientific">Fluviispira multicolorata</name>
    <dbReference type="NCBI Taxonomy" id="2654512"/>
    <lineage>
        <taxon>Bacteria</taxon>
        <taxon>Pseudomonadati</taxon>
        <taxon>Bdellovibrionota</taxon>
        <taxon>Oligoflexia</taxon>
        <taxon>Silvanigrellales</taxon>
        <taxon>Silvanigrellaceae</taxon>
        <taxon>Fluviispira</taxon>
    </lineage>
</organism>
<dbReference type="Gene3D" id="3.30.780.10">
    <property type="entry name" value="SUI1-like domain"/>
    <property type="match status" value="1"/>
</dbReference>